<feature type="transmembrane region" description="Helical" evidence="1">
    <location>
        <begin position="300"/>
        <end position="319"/>
    </location>
</feature>
<feature type="transmembrane region" description="Helical" evidence="1">
    <location>
        <begin position="82"/>
        <end position="102"/>
    </location>
</feature>
<evidence type="ECO:0000313" key="4">
    <source>
        <dbReference type="Proteomes" id="UP001139447"/>
    </source>
</evidence>
<keyword evidence="4" id="KW-1185">Reference proteome</keyword>
<feature type="transmembrane region" description="Helical" evidence="1">
    <location>
        <begin position="48"/>
        <end position="70"/>
    </location>
</feature>
<evidence type="ECO:0000313" key="3">
    <source>
        <dbReference type="EMBL" id="MCJ0765378.1"/>
    </source>
</evidence>
<proteinExistence type="predicted"/>
<feature type="domain" description="VanZ-like" evidence="2">
    <location>
        <begin position="21"/>
        <end position="131"/>
    </location>
</feature>
<dbReference type="Proteomes" id="UP001139447">
    <property type="component" value="Unassembled WGS sequence"/>
</dbReference>
<feature type="transmembrane region" description="Helical" evidence="1">
    <location>
        <begin position="114"/>
        <end position="133"/>
    </location>
</feature>
<dbReference type="InterPro" id="IPR006976">
    <property type="entry name" value="VanZ-like"/>
</dbReference>
<evidence type="ECO:0000256" key="1">
    <source>
        <dbReference type="SAM" id="Phobius"/>
    </source>
</evidence>
<dbReference type="EMBL" id="JALGBI010000003">
    <property type="protein sequence ID" value="MCJ0765378.1"/>
    <property type="molecule type" value="Genomic_DNA"/>
</dbReference>
<feature type="transmembrane region" description="Helical" evidence="1">
    <location>
        <begin position="7"/>
        <end position="28"/>
    </location>
</feature>
<gene>
    <name evidence="3" type="ORF">MMF98_19380</name>
</gene>
<feature type="transmembrane region" description="Helical" evidence="1">
    <location>
        <begin position="271"/>
        <end position="293"/>
    </location>
</feature>
<dbReference type="Pfam" id="PF04892">
    <property type="entry name" value="VanZ"/>
    <property type="match status" value="1"/>
</dbReference>
<keyword evidence="1" id="KW-0812">Transmembrane</keyword>
<feature type="transmembrane region" description="Helical" evidence="1">
    <location>
        <begin position="154"/>
        <end position="174"/>
    </location>
</feature>
<name>A0A9X2AP17_9BURK</name>
<keyword evidence="1" id="KW-0472">Membrane</keyword>
<reference evidence="3" key="1">
    <citation type="submission" date="2022-03" db="EMBL/GenBank/DDBJ databases">
        <authorList>
            <person name="Woo C.Y."/>
        </authorList>
    </citation>
    <scope>NUCLEOTIDE SEQUENCE</scope>
    <source>
        <strain evidence="3">CYS-02</strain>
    </source>
</reference>
<organism evidence="3 4">
    <name type="scientific">Variovorax terrae</name>
    <dbReference type="NCBI Taxonomy" id="2923278"/>
    <lineage>
        <taxon>Bacteria</taxon>
        <taxon>Pseudomonadati</taxon>
        <taxon>Pseudomonadota</taxon>
        <taxon>Betaproteobacteria</taxon>
        <taxon>Burkholderiales</taxon>
        <taxon>Comamonadaceae</taxon>
        <taxon>Variovorax</taxon>
    </lineage>
</organism>
<feature type="transmembrane region" description="Helical" evidence="1">
    <location>
        <begin position="212"/>
        <end position="236"/>
    </location>
</feature>
<dbReference type="RefSeq" id="WP_243308733.1">
    <property type="nucleotide sequence ID" value="NZ_JALGBI010000003.1"/>
</dbReference>
<feature type="transmembrane region" description="Helical" evidence="1">
    <location>
        <begin position="243"/>
        <end position="265"/>
    </location>
</feature>
<feature type="transmembrane region" description="Helical" evidence="1">
    <location>
        <begin position="339"/>
        <end position="360"/>
    </location>
</feature>
<evidence type="ECO:0000259" key="2">
    <source>
        <dbReference type="Pfam" id="PF04892"/>
    </source>
</evidence>
<protein>
    <submittedName>
        <fullName evidence="3">VanZ family protein</fullName>
    </submittedName>
</protein>
<accession>A0A9X2AP17</accession>
<dbReference type="AlphaFoldDB" id="A0A9X2AP17"/>
<keyword evidence="1" id="KW-1133">Transmembrane helix</keyword>
<sequence>MTAQKTSAWPLSLVYVALVVYASLYPFSDWRNQGIVPWAFLTAPLPKYWTGFDVAINVAGYGPLGFLLALSALRGGSRWRSAWAVTLATLAAALLSLSMEMLQSYLPTRVASNVDFGLNTLGAWLGAATAWSLEKLGAIDHWSRFRERWFVADAHGALVLLALWPVALLFPAPVPLGLGQVLERLEAAVAEALADTPFLAWLPMREVELQPLIPGAELLCVMLGALIPCLLGFCVMRSARRRAAFLVVMMAAGIGVSALSAALSWGPSHAWAWLSLPVRVGLVAGLVLAVLLMPLPRRGCAALLLLALTVHLGLLNQAPTSAYFAQTLQTWEQGRFIRFHGLVQWLGWLWPYVTLVYVLVRLSRAEPKPKMPS</sequence>
<comment type="caution">
    <text evidence="3">The sequence shown here is derived from an EMBL/GenBank/DDBJ whole genome shotgun (WGS) entry which is preliminary data.</text>
</comment>